<evidence type="ECO:0000313" key="7">
    <source>
        <dbReference type="Proteomes" id="UP000284120"/>
    </source>
</evidence>
<dbReference type="InterPro" id="IPR041700">
    <property type="entry name" value="OMP_b-brl_3"/>
</dbReference>
<dbReference type="InterPro" id="IPR036942">
    <property type="entry name" value="Beta-barrel_TonB_sf"/>
</dbReference>
<dbReference type="Pfam" id="PF13715">
    <property type="entry name" value="CarbopepD_reg_2"/>
    <property type="match status" value="1"/>
</dbReference>
<dbReference type="EMBL" id="SAYW01000003">
    <property type="protein sequence ID" value="RWU07405.1"/>
    <property type="molecule type" value="Genomic_DNA"/>
</dbReference>
<comment type="subcellular location">
    <subcellularLocation>
        <location evidence="1">Cell outer membrane</location>
    </subcellularLocation>
</comment>
<keyword evidence="2" id="KW-0472">Membrane</keyword>
<protein>
    <submittedName>
        <fullName evidence="6">TonB-dependent receptor</fullName>
    </submittedName>
</protein>
<keyword evidence="6" id="KW-0675">Receptor</keyword>
<dbReference type="AlphaFoldDB" id="A0A3S3QFF6"/>
<dbReference type="RefSeq" id="WP_113647316.1">
    <property type="nucleotide sequence ID" value="NZ_QMHN01000003.1"/>
</dbReference>
<dbReference type="Gene3D" id="2.170.130.10">
    <property type="entry name" value="TonB-dependent receptor, plug domain"/>
    <property type="match status" value="1"/>
</dbReference>
<dbReference type="GO" id="GO:0009279">
    <property type="term" value="C:cell outer membrane"/>
    <property type="evidence" value="ECO:0007669"/>
    <property type="project" value="UniProtKB-SubCell"/>
</dbReference>
<evidence type="ECO:0000259" key="5">
    <source>
        <dbReference type="Pfam" id="PF14905"/>
    </source>
</evidence>
<dbReference type="InterPro" id="IPR008969">
    <property type="entry name" value="CarboxyPept-like_regulatory"/>
</dbReference>
<gene>
    <name evidence="6" type="ORF">DPV69_10455</name>
</gene>
<dbReference type="InterPro" id="IPR037066">
    <property type="entry name" value="Plug_dom_sf"/>
</dbReference>
<reference evidence="6 7" key="1">
    <citation type="submission" date="2018-06" db="EMBL/GenBank/DDBJ databases">
        <title>Pedobacter endophyticus sp. nov., an endophytic bacterium isolated from a leaf of Triticum aestivum.</title>
        <authorList>
            <person name="Zhang L."/>
        </authorList>
    </citation>
    <scope>NUCLEOTIDE SEQUENCE [LARGE SCALE GENOMIC DNA]</scope>
    <source>
        <strain evidence="6 7">CM134L-2</strain>
    </source>
</reference>
<keyword evidence="3" id="KW-0998">Cell outer membrane</keyword>
<comment type="caution">
    <text evidence="6">The sequence shown here is derived from an EMBL/GenBank/DDBJ whole genome shotgun (WGS) entry which is preliminary data.</text>
</comment>
<dbReference type="Gene3D" id="2.60.40.1120">
    <property type="entry name" value="Carboxypeptidase-like, regulatory domain"/>
    <property type="match status" value="1"/>
</dbReference>
<keyword evidence="7" id="KW-1185">Reference proteome</keyword>
<name>A0A3S3QFF6_9SPHI</name>
<evidence type="ECO:0000256" key="3">
    <source>
        <dbReference type="ARBA" id="ARBA00023237"/>
    </source>
</evidence>
<sequence length="815" mass="91124">MKNLLALIFFILFTIPLLANAQTTEKGIIRGKVIEEVGALPIPFAVVSIFESGVEQPMVTFQTDENGFFKFNNIKFGTYKVKVSYVGFGPLFVNEVIVNEKESDKNLGTLKLAAEQNNLNEVVITAEKPVIEVGADVITYNVSSSILAEGSTATDLLKNVPMVEVDIDGNTTISGKRSTRVFIDGKPSDYMTSNIADLLNVLPSDAIEKIEVMTNPPAKYSADGEGIINIVMKKGFKVGFNGNIGLSAGTQGNNNANANASYKGEKYSITGGGAYRMGIGKSTSESYRTNFFTDRDPAIYQNPDTTFYYNQFNNARNENNGGNFRVALDWDINKKQNLRVNTSYNVNRSDSWSGNDFYYIDQQEITKRLRNQINLGDASSNNFVFNTDYSLATDTSGGKLTAGFTVNTNSSNSTRSFERSYAFPNNLNPSLQQNDNEIGNRGINVNLDYDKPVFNKRDRLEFGVAYNYRKNQNDLLVDNFNYKTQQFVTNDKLSNEFFYNENILAGYLSYNYRNKGWSAKAALRSEYTNVNFDLSTGEVYNVSPYFSFFPSLSLNRFFRKRYNIGATYSVRINRPRENTLNPQVNNADTLNISYGNPDLSPSYTHQFDVSFGAFGKQWSFTPRISYSRASGVIERYRFVNDNGISESTFNNVGTNYSLAFMLIGNYRPTKKISANGNFSIIQSNYTSSLNSALNRGGISIRSRAGISMQLPYKTAFEANLNYNNNVSAIGRNSASINTSFGARKTFLKNTLTARISANDPFRARRNATFNEGLNFFSNTYGVSNTNNFVFNINYRFTKVKTNKVNVPPPPTTSQQ</sequence>
<dbReference type="SUPFAM" id="SSF56935">
    <property type="entry name" value="Porins"/>
    <property type="match status" value="1"/>
</dbReference>
<dbReference type="Pfam" id="PF14905">
    <property type="entry name" value="OMP_b-brl_3"/>
    <property type="match status" value="1"/>
</dbReference>
<keyword evidence="4" id="KW-0732">Signal</keyword>
<feature type="signal peptide" evidence="4">
    <location>
        <begin position="1"/>
        <end position="21"/>
    </location>
</feature>
<dbReference type="Gene3D" id="2.40.170.20">
    <property type="entry name" value="TonB-dependent receptor, beta-barrel domain"/>
    <property type="match status" value="1"/>
</dbReference>
<dbReference type="SUPFAM" id="SSF49464">
    <property type="entry name" value="Carboxypeptidase regulatory domain-like"/>
    <property type="match status" value="1"/>
</dbReference>
<evidence type="ECO:0000313" key="6">
    <source>
        <dbReference type="EMBL" id="RWU07405.1"/>
    </source>
</evidence>
<dbReference type="OrthoDB" id="606851at2"/>
<proteinExistence type="predicted"/>
<evidence type="ECO:0000256" key="1">
    <source>
        <dbReference type="ARBA" id="ARBA00004442"/>
    </source>
</evidence>
<evidence type="ECO:0000256" key="2">
    <source>
        <dbReference type="ARBA" id="ARBA00023136"/>
    </source>
</evidence>
<accession>A0A3S3QFF6</accession>
<organism evidence="6 7">
    <name type="scientific">Pedobacter chitinilyticus</name>
    <dbReference type="NCBI Taxonomy" id="2233776"/>
    <lineage>
        <taxon>Bacteria</taxon>
        <taxon>Pseudomonadati</taxon>
        <taxon>Bacteroidota</taxon>
        <taxon>Sphingobacteriia</taxon>
        <taxon>Sphingobacteriales</taxon>
        <taxon>Sphingobacteriaceae</taxon>
        <taxon>Pedobacter</taxon>
    </lineage>
</organism>
<feature type="chain" id="PRO_5018697872" evidence="4">
    <location>
        <begin position="22"/>
        <end position="815"/>
    </location>
</feature>
<dbReference type="Proteomes" id="UP000284120">
    <property type="component" value="Unassembled WGS sequence"/>
</dbReference>
<feature type="domain" description="Outer membrane protein beta-barrel" evidence="5">
    <location>
        <begin position="393"/>
        <end position="794"/>
    </location>
</feature>
<evidence type="ECO:0000256" key="4">
    <source>
        <dbReference type="SAM" id="SignalP"/>
    </source>
</evidence>